<feature type="compositionally biased region" description="Low complexity" evidence="1">
    <location>
        <begin position="63"/>
        <end position="80"/>
    </location>
</feature>
<gene>
    <name evidence="2" type="primary">g12294</name>
    <name evidence="2" type="ORF">VP750_LOCUS10951</name>
</gene>
<feature type="compositionally biased region" description="Basic residues" evidence="1">
    <location>
        <begin position="484"/>
        <end position="493"/>
    </location>
</feature>
<organism evidence="2 3">
    <name type="scientific">Coccomyxa viridis</name>
    <dbReference type="NCBI Taxonomy" id="1274662"/>
    <lineage>
        <taxon>Eukaryota</taxon>
        <taxon>Viridiplantae</taxon>
        <taxon>Chlorophyta</taxon>
        <taxon>core chlorophytes</taxon>
        <taxon>Trebouxiophyceae</taxon>
        <taxon>Trebouxiophyceae incertae sedis</taxon>
        <taxon>Coccomyxaceae</taxon>
        <taxon>Coccomyxa</taxon>
    </lineage>
</organism>
<feature type="region of interest" description="Disordered" evidence="1">
    <location>
        <begin position="372"/>
        <end position="441"/>
    </location>
</feature>
<dbReference type="Gene3D" id="3.30.530.20">
    <property type="match status" value="1"/>
</dbReference>
<dbReference type="EMBL" id="CAXHTA020000019">
    <property type="protein sequence ID" value="CAL5229045.1"/>
    <property type="molecule type" value="Genomic_DNA"/>
</dbReference>
<sequence length="508" mass="56970">MAFRRNARQQSYRLRVQSAAKSEQTEKKIPKQRRKPKEASSASASSPSGRRKPKKLDEEEGSSGEAGAEGTGRQPTSEEAAFSEEEAAAEEGDQDRAEQHFGGWTADDYLQAILEQHTAEEVLEELKKMEAEDLLPDTTEGVPMQFVARPGCTPFEYVNFTEETIEHDIDILVEAPIDKVYKIWSNRLNYSEWFDLMGQMVLHTEEPEMASYFLFYKWGKLPTLELYTTMRRSMEENKFVMEQSVDGMNLAVGAYFSEKEGGTEVNLRVAYSLPDNLSSYVGPVGVWGDVNDILQENLICMRVFIEAADLDKLNQARQDSKAEMDKHLAETNKTLDTMRDELRKEGVKPEEGSPEARAEMLNILEELGFDGEASVTGSDEPSWWQKEQAAREEAASSSAAASAEAAAQQRQDQRQMQAEAEAEVKTKPQRKGNSTHPEHHNLAQLLTKEFLEGKMNEYTQKELGEMVGVGSATISRYVKIHGLKWPPKRKGHKGPALSSDKKSGPESA</sequence>
<dbReference type="Proteomes" id="UP001497392">
    <property type="component" value="Unassembled WGS sequence"/>
</dbReference>
<accession>A0ABP1GCL5</accession>
<proteinExistence type="predicted"/>
<name>A0ABP1GCL5_9CHLO</name>
<protein>
    <submittedName>
        <fullName evidence="2">G12294 protein</fullName>
    </submittedName>
</protein>
<feature type="compositionally biased region" description="Basic and acidic residues" evidence="1">
    <location>
        <begin position="499"/>
        <end position="508"/>
    </location>
</feature>
<feature type="compositionally biased region" description="Basic and acidic residues" evidence="1">
    <location>
        <begin position="321"/>
        <end position="330"/>
    </location>
</feature>
<comment type="caution">
    <text evidence="2">The sequence shown here is derived from an EMBL/GenBank/DDBJ whole genome shotgun (WGS) entry which is preliminary data.</text>
</comment>
<dbReference type="InterPro" id="IPR023393">
    <property type="entry name" value="START-like_dom_sf"/>
</dbReference>
<feature type="region of interest" description="Disordered" evidence="1">
    <location>
        <begin position="484"/>
        <end position="508"/>
    </location>
</feature>
<feature type="region of interest" description="Disordered" evidence="1">
    <location>
        <begin position="1"/>
        <end position="96"/>
    </location>
</feature>
<reference evidence="2 3" key="1">
    <citation type="submission" date="2024-06" db="EMBL/GenBank/DDBJ databases">
        <authorList>
            <person name="Kraege A."/>
            <person name="Thomma B."/>
        </authorList>
    </citation>
    <scope>NUCLEOTIDE SEQUENCE [LARGE SCALE GENOMIC DNA]</scope>
</reference>
<feature type="region of interest" description="Disordered" evidence="1">
    <location>
        <begin position="321"/>
        <end position="356"/>
    </location>
</feature>
<feature type="compositionally biased region" description="Basic and acidic residues" evidence="1">
    <location>
        <begin position="336"/>
        <end position="356"/>
    </location>
</feature>
<evidence type="ECO:0000256" key="1">
    <source>
        <dbReference type="SAM" id="MobiDB-lite"/>
    </source>
</evidence>
<evidence type="ECO:0000313" key="2">
    <source>
        <dbReference type="EMBL" id="CAL5229045.1"/>
    </source>
</evidence>
<keyword evidence="3" id="KW-1185">Reference proteome</keyword>
<dbReference type="CDD" id="cd07812">
    <property type="entry name" value="SRPBCC"/>
    <property type="match status" value="1"/>
</dbReference>
<feature type="compositionally biased region" description="Low complexity" evidence="1">
    <location>
        <begin position="39"/>
        <end position="48"/>
    </location>
</feature>
<evidence type="ECO:0000313" key="3">
    <source>
        <dbReference type="Proteomes" id="UP001497392"/>
    </source>
</evidence>
<feature type="compositionally biased region" description="Acidic residues" evidence="1">
    <location>
        <begin position="81"/>
        <end position="93"/>
    </location>
</feature>
<feature type="compositionally biased region" description="Low complexity" evidence="1">
    <location>
        <begin position="395"/>
        <end position="419"/>
    </location>
</feature>
<dbReference type="SUPFAM" id="SSF55961">
    <property type="entry name" value="Bet v1-like"/>
    <property type="match status" value="1"/>
</dbReference>